<dbReference type="Proteomes" id="UP000292235">
    <property type="component" value="Chromosome"/>
</dbReference>
<dbReference type="KEGG" id="strr:EKD16_21145"/>
<organism evidence="1 2">
    <name type="scientific">Streptomonospora litoralis</name>
    <dbReference type="NCBI Taxonomy" id="2498135"/>
    <lineage>
        <taxon>Bacteria</taxon>
        <taxon>Bacillati</taxon>
        <taxon>Actinomycetota</taxon>
        <taxon>Actinomycetes</taxon>
        <taxon>Streptosporangiales</taxon>
        <taxon>Nocardiopsidaceae</taxon>
        <taxon>Streptomonospora</taxon>
    </lineage>
</organism>
<dbReference type="PROSITE" id="PS51257">
    <property type="entry name" value="PROKAR_LIPOPROTEIN"/>
    <property type="match status" value="1"/>
</dbReference>
<evidence type="ECO:0000313" key="2">
    <source>
        <dbReference type="Proteomes" id="UP000292235"/>
    </source>
</evidence>
<gene>
    <name evidence="1" type="ORF">EKD16_21145</name>
</gene>
<name>A0A4P6Q9Z9_9ACTN</name>
<proteinExistence type="predicted"/>
<protein>
    <submittedName>
        <fullName evidence="1">Uncharacterized protein</fullName>
    </submittedName>
</protein>
<keyword evidence="2" id="KW-1185">Reference proteome</keyword>
<accession>A0A4P6Q9Z9</accession>
<evidence type="ECO:0000313" key="1">
    <source>
        <dbReference type="EMBL" id="QBI55987.1"/>
    </source>
</evidence>
<reference evidence="1 2" key="1">
    <citation type="submission" date="2019-02" db="EMBL/GenBank/DDBJ databases">
        <authorList>
            <person name="Khodamoradi S."/>
            <person name="Hahnke R.L."/>
            <person name="Kaempfer P."/>
            <person name="Schumann P."/>
            <person name="Rohde M."/>
            <person name="Steinert M."/>
            <person name="Luzhetskyy A."/>
            <person name="Wink J."/>
            <person name="Ruckert C."/>
        </authorList>
    </citation>
    <scope>NUCLEOTIDE SEQUENCE [LARGE SCALE GENOMIC DNA]</scope>
    <source>
        <strain evidence="1 2">M2</strain>
    </source>
</reference>
<sequence>MAQRAGMLAGLVLACPVTLARHTGAIRRGRPEGAAD</sequence>
<dbReference type="EMBL" id="CP036455">
    <property type="protein sequence ID" value="QBI55987.1"/>
    <property type="molecule type" value="Genomic_DNA"/>
</dbReference>
<dbReference type="AlphaFoldDB" id="A0A4P6Q9Z9"/>